<evidence type="ECO:0000313" key="2">
    <source>
        <dbReference type="EMBL" id="BDS08706.1"/>
    </source>
</evidence>
<proteinExistence type="predicted"/>
<feature type="signal peptide" evidence="1">
    <location>
        <begin position="1"/>
        <end position="21"/>
    </location>
</feature>
<organism evidence="2">
    <name type="scientific">Oceaniferula spumae</name>
    <dbReference type="NCBI Taxonomy" id="2979115"/>
    <lineage>
        <taxon>Bacteria</taxon>
        <taxon>Pseudomonadati</taxon>
        <taxon>Verrucomicrobiota</taxon>
        <taxon>Verrucomicrobiia</taxon>
        <taxon>Verrucomicrobiales</taxon>
        <taxon>Verrucomicrobiaceae</taxon>
        <taxon>Oceaniferula</taxon>
    </lineage>
</organism>
<dbReference type="AlphaFoldDB" id="A0AAT9FRT5"/>
<sequence length="207" mass="23006">MKTILSLTFLAIFSVSISAKAPAPIPKNDSRKAVDKFTDEIFSSTGELQDTKPKTDLPQPSLTLDLPGWSTKWNVAKDGKSMIVRIMSPDEKRLEFGSVQIYITSKPFTAKLTNAPNVLDEGAAVEFEVQRWIPQNWASYNIPSLNRKVRGYLDAQSGGADNAMQATEPFELTTADGKSYWVLVRTELGYHKTKGMNLKMALDALKF</sequence>
<accession>A0AAT9FRT5</accession>
<gene>
    <name evidence="2" type="ORF">NT6N_37460</name>
</gene>
<dbReference type="EMBL" id="AP026866">
    <property type="protein sequence ID" value="BDS08706.1"/>
    <property type="molecule type" value="Genomic_DNA"/>
</dbReference>
<feature type="chain" id="PRO_5043467881" evidence="1">
    <location>
        <begin position="22"/>
        <end position="207"/>
    </location>
</feature>
<reference evidence="2" key="1">
    <citation type="submission" date="2024-07" db="EMBL/GenBank/DDBJ databases">
        <title>Complete genome sequence of Verrucomicrobiaceae bacterium NT6N.</title>
        <authorList>
            <person name="Huang C."/>
            <person name="Takami H."/>
            <person name="Hamasaki K."/>
        </authorList>
    </citation>
    <scope>NUCLEOTIDE SEQUENCE</scope>
    <source>
        <strain evidence="2">NT6N</strain>
    </source>
</reference>
<evidence type="ECO:0000256" key="1">
    <source>
        <dbReference type="SAM" id="SignalP"/>
    </source>
</evidence>
<name>A0AAT9FRT5_9BACT</name>
<protein>
    <submittedName>
        <fullName evidence="2">Uncharacterized protein</fullName>
    </submittedName>
</protein>
<keyword evidence="1" id="KW-0732">Signal</keyword>
<dbReference type="KEGG" id="osu:NT6N_37460"/>